<name>A0A317F441_9SPHI</name>
<evidence type="ECO:0000313" key="2">
    <source>
        <dbReference type="Proteomes" id="UP000245391"/>
    </source>
</evidence>
<sequence>MKVQGSMIFTLKNGEKALILLAENKDEQEKLYHHLTIDAYQFKSEISETEPRIDYISSGYRNEKNEVTWNDDYIPVPKWFEKN</sequence>
<gene>
    <name evidence="1" type="ORF">DF947_00215</name>
</gene>
<protein>
    <submittedName>
        <fullName evidence="1">Uncharacterized protein</fullName>
    </submittedName>
</protein>
<proteinExistence type="predicted"/>
<accession>A0A317F441</accession>
<evidence type="ECO:0000313" key="1">
    <source>
        <dbReference type="EMBL" id="PWS33103.1"/>
    </source>
</evidence>
<reference evidence="2" key="1">
    <citation type="submission" date="2018-05" db="EMBL/GenBank/DDBJ databases">
        <title>Pedobacter paludis sp. nov., isolated from wetland soil.</title>
        <authorList>
            <person name="Zhang Y."/>
        </authorList>
    </citation>
    <scope>NUCLEOTIDE SEQUENCE [LARGE SCALE GENOMIC DNA]</scope>
    <source>
        <strain evidence="2">R-8</strain>
    </source>
</reference>
<dbReference type="RefSeq" id="WP_109927692.1">
    <property type="nucleotide sequence ID" value="NZ_QGNY01000001.1"/>
</dbReference>
<dbReference type="Proteomes" id="UP000245391">
    <property type="component" value="Unassembled WGS sequence"/>
</dbReference>
<dbReference type="OrthoDB" id="769518at2"/>
<dbReference type="AlphaFoldDB" id="A0A317F441"/>
<dbReference type="EMBL" id="QGNY01000001">
    <property type="protein sequence ID" value="PWS33103.1"/>
    <property type="molecule type" value="Genomic_DNA"/>
</dbReference>
<keyword evidence="2" id="KW-1185">Reference proteome</keyword>
<comment type="caution">
    <text evidence="1">The sequence shown here is derived from an EMBL/GenBank/DDBJ whole genome shotgun (WGS) entry which is preliminary data.</text>
</comment>
<organism evidence="1 2">
    <name type="scientific">Pedobacter paludis</name>
    <dbReference type="NCBI Taxonomy" id="2203212"/>
    <lineage>
        <taxon>Bacteria</taxon>
        <taxon>Pseudomonadati</taxon>
        <taxon>Bacteroidota</taxon>
        <taxon>Sphingobacteriia</taxon>
        <taxon>Sphingobacteriales</taxon>
        <taxon>Sphingobacteriaceae</taxon>
        <taxon>Pedobacter</taxon>
    </lineage>
</organism>